<keyword evidence="4" id="KW-1185">Reference proteome</keyword>
<protein>
    <submittedName>
        <fullName evidence="3">Uncharacterized protein</fullName>
    </submittedName>
</protein>
<proteinExistence type="predicted"/>
<dbReference type="RefSeq" id="XP_040635528.1">
    <property type="nucleotide sequence ID" value="XM_040780408.1"/>
</dbReference>
<evidence type="ECO:0000313" key="4">
    <source>
        <dbReference type="Proteomes" id="UP000019804"/>
    </source>
</evidence>
<evidence type="ECO:0000256" key="2">
    <source>
        <dbReference type="SAM" id="MobiDB-lite"/>
    </source>
</evidence>
<dbReference type="EMBL" id="KK088441">
    <property type="protein sequence ID" value="EYE91838.1"/>
    <property type="molecule type" value="Genomic_DNA"/>
</dbReference>
<name>A0A017S478_ASPRC</name>
<dbReference type="STRING" id="1388766.A0A017S478"/>
<dbReference type="HOGENOM" id="CLU_007640_0_0_1"/>
<feature type="region of interest" description="Disordered" evidence="2">
    <location>
        <begin position="380"/>
        <end position="514"/>
    </location>
</feature>
<keyword evidence="1" id="KW-0175">Coiled coil</keyword>
<feature type="compositionally biased region" description="Polar residues" evidence="2">
    <location>
        <begin position="492"/>
        <end position="514"/>
    </location>
</feature>
<dbReference type="OrthoDB" id="10265971at2759"/>
<gene>
    <name evidence="3" type="ORF">EURHEDRAFT_405755</name>
</gene>
<evidence type="ECO:0000256" key="1">
    <source>
        <dbReference type="SAM" id="Coils"/>
    </source>
</evidence>
<accession>A0A017S478</accession>
<evidence type="ECO:0000313" key="3">
    <source>
        <dbReference type="EMBL" id="EYE91838.1"/>
    </source>
</evidence>
<feature type="compositionally biased region" description="Low complexity" evidence="2">
    <location>
        <begin position="403"/>
        <end position="417"/>
    </location>
</feature>
<feature type="compositionally biased region" description="Basic and acidic residues" evidence="2">
    <location>
        <begin position="704"/>
        <end position="714"/>
    </location>
</feature>
<dbReference type="GeneID" id="63695532"/>
<feature type="region of interest" description="Disordered" evidence="2">
    <location>
        <begin position="694"/>
        <end position="714"/>
    </location>
</feature>
<sequence>MATRQRLTLASMWAFEDIGVQEIQNEFGLVVVFIGPIGYADNSCRKANPDFNCLLEYSKPDEVLIMKGNFEGSSAKLVSVMSDFVEEQKNKDLLDMPRIRQLDVPSIYDEDDQAKVESEKDRKEGLLTLVDDSNDELIPVSLNRSTKYWISENGGPGCLANFQEVLGDIAAMTGTEITAIDDTLGIQVTGQHQIDVEDALGKLTRIEKPLSLIEAPRVTNMIMAQHNENTRVRIQNYSEINSIALRRILTDPNLPLNATLNQTFATFLLSLDPDTLKFNLPDNLLNPCKVSNEPGKSRIWNDFTFQGIGKGDEFINMESIIEKDTANPQAVTSGIAPPHPFLSVEKATRVNQWVVERAEMENEPEPEPETNIVLQPEQLEGPRETPTLVTGVKKTPGIRTRKAAGTATPQAAPEPTAENTKALSTVPGKKTSTPRKRWKMQYEPTDRVSSPTDLMFKGPDSPHDSTTTARPESPEDKLTMPTFDPTKYGLQRSPQHSAKNSFGSSNSPQGSQANVEILPVAPKKMPGKREELVDVLTPVAPGKPTSHSMLSFDQPALVPQVANHADKTEMQDMQVPDKTKGSTPPDLLDLDFETESKVLGPSTATATLLSPTGLVSGEDLTLQEKRLRDLKSSLREKKDISGFDDNASTVSNISRPPKDRREINMRLARQRIAELEKSVKTVKNTNDEADTREFHLTMNHKAGKPSEKAKSKAEAKAKRQATLEDAWGIPKPARKAPVKTPKTPTDLIVKPRTVFSGAKKQDLQDLRQQEAEIKSVFEALRPALEAAEYFSGPLTLEAQFGLVLIPLLPKSYNQDSITVDEWTRIFQPRNSLPAPTTKFINRLTTAGSDVDHIIDLKTSKAEGKRHMFEQDYTEYNVSYEFHCRTTANQPFIIAIDEQGKHSIRKPTKTLGAVNMHFPAQIWDASMVLSGVIEHVAGTDLELEEAVRYLVDNLWVQPEKSLIRIFSRFPKGNKFVIEKVFMKRWTRHRHIRNRDAAAAVDNATSPTAENQIVAINDNDNDIFLQVTEIQDLLIGSSTSDSQALRARCAPHPEMIKKGRLWYEVSLVSPAIEAFMKTNTDVEIGERTEDWRSPDLLGNHATLVADDYGMSNLRLSSSPSLSSPSPLPNATPLLSPVASAIGTAGLGDLLHLTKTVVEKIDGIGFWNYGPGIEEVHLSAITAAVTGAVPSVGATAAGTVVGTNPGVGVGAGAGPLSLPSIPKQPISSAIVPAAAQQGRLLGLDDYLDGVKEVETLVPSLVPAKSGGGMVALGMERSSSTSSARVNELDYW</sequence>
<feature type="coiled-coil region" evidence="1">
    <location>
        <begin position="658"/>
        <end position="692"/>
    </location>
</feature>
<dbReference type="Proteomes" id="UP000019804">
    <property type="component" value="Unassembled WGS sequence"/>
</dbReference>
<reference evidence="4" key="1">
    <citation type="journal article" date="2014" name="Nat. Commun.">
        <title>Genomic adaptations of the halophilic Dead Sea filamentous fungus Eurotium rubrum.</title>
        <authorList>
            <person name="Kis-Papo T."/>
            <person name="Weig A.R."/>
            <person name="Riley R."/>
            <person name="Persoh D."/>
            <person name="Salamov A."/>
            <person name="Sun H."/>
            <person name="Lipzen A."/>
            <person name="Wasser S.P."/>
            <person name="Rambold G."/>
            <person name="Grigoriev I.V."/>
            <person name="Nevo E."/>
        </authorList>
    </citation>
    <scope>NUCLEOTIDE SEQUENCE [LARGE SCALE GENOMIC DNA]</scope>
    <source>
        <strain evidence="4">CBS 135680</strain>
    </source>
</reference>
<organism evidence="3 4">
    <name type="scientific">Aspergillus ruber (strain CBS 135680)</name>
    <dbReference type="NCBI Taxonomy" id="1388766"/>
    <lineage>
        <taxon>Eukaryota</taxon>
        <taxon>Fungi</taxon>
        <taxon>Dikarya</taxon>
        <taxon>Ascomycota</taxon>
        <taxon>Pezizomycotina</taxon>
        <taxon>Eurotiomycetes</taxon>
        <taxon>Eurotiomycetidae</taxon>
        <taxon>Eurotiales</taxon>
        <taxon>Aspergillaceae</taxon>
        <taxon>Aspergillus</taxon>
        <taxon>Aspergillus subgen. Aspergillus</taxon>
    </lineage>
</organism>